<comment type="subcellular location">
    <subcellularLocation>
        <location evidence="1">Cell membrane</location>
        <topology evidence="1">Multi-pass membrane protein</topology>
    </subcellularLocation>
</comment>
<feature type="transmembrane region" description="Helical" evidence="7">
    <location>
        <begin position="12"/>
        <end position="31"/>
    </location>
</feature>
<feature type="transmembrane region" description="Helical" evidence="7">
    <location>
        <begin position="174"/>
        <end position="200"/>
    </location>
</feature>
<keyword evidence="2" id="KW-0813">Transport</keyword>
<evidence type="ECO:0000256" key="6">
    <source>
        <dbReference type="ARBA" id="ARBA00023136"/>
    </source>
</evidence>
<protein>
    <submittedName>
        <fullName evidence="8">Energy-coupling factor ABC transporter permease</fullName>
    </submittedName>
</protein>
<feature type="transmembrane region" description="Helical" evidence="7">
    <location>
        <begin position="37"/>
        <end position="54"/>
    </location>
</feature>
<dbReference type="Gene3D" id="1.10.1760.20">
    <property type="match status" value="1"/>
</dbReference>
<reference evidence="8 9" key="1">
    <citation type="journal article" date="2019" name="Int. J. Syst. Evol. Microbiol.">
        <title>The Global Catalogue of Microorganisms (GCM) 10K type strain sequencing project: providing services to taxonomists for standard genome sequencing and annotation.</title>
        <authorList>
            <consortium name="The Broad Institute Genomics Platform"/>
            <consortium name="The Broad Institute Genome Sequencing Center for Infectious Disease"/>
            <person name="Wu L."/>
            <person name="Ma J."/>
        </authorList>
    </citation>
    <scope>NUCLEOTIDE SEQUENCE [LARGE SCALE GENOMIC DNA]</scope>
    <source>
        <strain evidence="8 9">JCM 15896</strain>
    </source>
</reference>
<proteinExistence type="predicted"/>
<organism evidence="8 9">
    <name type="scientific">Aliiglaciecola litoralis</name>
    <dbReference type="NCBI Taxonomy" id="582857"/>
    <lineage>
        <taxon>Bacteria</taxon>
        <taxon>Pseudomonadati</taxon>
        <taxon>Pseudomonadota</taxon>
        <taxon>Gammaproteobacteria</taxon>
        <taxon>Alteromonadales</taxon>
        <taxon>Alteromonadaceae</taxon>
        <taxon>Aliiglaciecola</taxon>
    </lineage>
</organism>
<evidence type="ECO:0000256" key="2">
    <source>
        <dbReference type="ARBA" id="ARBA00022448"/>
    </source>
</evidence>
<keyword evidence="9" id="KW-1185">Reference proteome</keyword>
<comment type="caution">
    <text evidence="8">The sequence shown here is derived from an EMBL/GenBank/DDBJ whole genome shotgun (WGS) entry which is preliminary data.</text>
</comment>
<evidence type="ECO:0000313" key="8">
    <source>
        <dbReference type="EMBL" id="GAA0857247.1"/>
    </source>
</evidence>
<evidence type="ECO:0000256" key="5">
    <source>
        <dbReference type="ARBA" id="ARBA00022989"/>
    </source>
</evidence>
<name>A0ABN1LKI5_9ALTE</name>
<gene>
    <name evidence="8" type="ORF">GCM10009114_22240</name>
</gene>
<feature type="transmembrane region" description="Helical" evidence="7">
    <location>
        <begin position="134"/>
        <end position="162"/>
    </location>
</feature>
<keyword evidence="5 7" id="KW-1133">Transmembrane helix</keyword>
<dbReference type="EMBL" id="BAAAFD010000006">
    <property type="protein sequence ID" value="GAA0857247.1"/>
    <property type="molecule type" value="Genomic_DNA"/>
</dbReference>
<keyword evidence="4 7" id="KW-0812">Transmembrane</keyword>
<feature type="transmembrane region" description="Helical" evidence="7">
    <location>
        <begin position="100"/>
        <end position="122"/>
    </location>
</feature>
<sequence>MMDISLLQGIAWLLYLLSIVIVIRKISFLDFAHSKKTQHLVLGASISVFGLWIFRVGVTPGLDVHFLWLTAMTLLLGLRWALLSGFITLIVATISGYDSWAMFGVHGLLGVTTPIAVSYLIYNFSFHKLPRHFFVYVFVCAFFAGAAMIALKMLLLGGYYYIDGVYQADVIIDTYLMLIPLLIFSEGMLNGMTMTLLIIYKPTWVYTFYDKYYIQDK</sequence>
<feature type="transmembrane region" description="Helical" evidence="7">
    <location>
        <begin position="66"/>
        <end position="94"/>
    </location>
</feature>
<evidence type="ECO:0000313" key="9">
    <source>
        <dbReference type="Proteomes" id="UP001500359"/>
    </source>
</evidence>
<evidence type="ECO:0000256" key="4">
    <source>
        <dbReference type="ARBA" id="ARBA00022692"/>
    </source>
</evidence>
<dbReference type="Pfam" id="PF01891">
    <property type="entry name" value="CbiM"/>
    <property type="match status" value="1"/>
</dbReference>
<evidence type="ECO:0000256" key="3">
    <source>
        <dbReference type="ARBA" id="ARBA00022475"/>
    </source>
</evidence>
<dbReference type="Proteomes" id="UP001500359">
    <property type="component" value="Unassembled WGS sequence"/>
</dbReference>
<evidence type="ECO:0000256" key="1">
    <source>
        <dbReference type="ARBA" id="ARBA00004651"/>
    </source>
</evidence>
<dbReference type="InterPro" id="IPR002751">
    <property type="entry name" value="CbiM/NikMN"/>
</dbReference>
<keyword evidence="6 7" id="KW-0472">Membrane</keyword>
<dbReference type="RefSeq" id="WP_343859939.1">
    <property type="nucleotide sequence ID" value="NZ_BAAAFD010000006.1"/>
</dbReference>
<evidence type="ECO:0000256" key="7">
    <source>
        <dbReference type="SAM" id="Phobius"/>
    </source>
</evidence>
<accession>A0ABN1LKI5</accession>
<keyword evidence="3" id="KW-1003">Cell membrane</keyword>